<gene>
    <name evidence="4" type="ORF">D7294_05455</name>
</gene>
<evidence type="ECO:0000256" key="1">
    <source>
        <dbReference type="ARBA" id="ARBA00022603"/>
    </source>
</evidence>
<dbReference type="GO" id="GO:0032259">
    <property type="term" value="P:methylation"/>
    <property type="evidence" value="ECO:0007669"/>
    <property type="project" value="UniProtKB-KW"/>
</dbReference>
<evidence type="ECO:0000256" key="2">
    <source>
        <dbReference type="ARBA" id="ARBA00022679"/>
    </source>
</evidence>
<dbReference type="RefSeq" id="WP_120676028.1">
    <property type="nucleotide sequence ID" value="NZ_RBAL01000002.1"/>
</dbReference>
<dbReference type="GO" id="GO:0017000">
    <property type="term" value="P:antibiotic biosynthetic process"/>
    <property type="evidence" value="ECO:0007669"/>
    <property type="project" value="UniProtKB-ARBA"/>
</dbReference>
<keyword evidence="1 4" id="KW-0489">Methyltransferase</keyword>
<dbReference type="InterPro" id="IPR023149">
    <property type="entry name" value="Trans_acon_MeTrfase_C"/>
</dbReference>
<dbReference type="Pfam" id="PF13649">
    <property type="entry name" value="Methyltransf_25"/>
    <property type="match status" value="1"/>
</dbReference>
<dbReference type="PANTHER" id="PTHR43861">
    <property type="entry name" value="TRANS-ACONITATE 2-METHYLTRANSFERASE-RELATED"/>
    <property type="match status" value="1"/>
</dbReference>
<proteinExistence type="predicted"/>
<dbReference type="SUPFAM" id="SSF53335">
    <property type="entry name" value="S-adenosyl-L-methionine-dependent methyltransferases"/>
    <property type="match status" value="1"/>
</dbReference>
<sequence length="270" mass="29173">MPDAWNPLRHLRAATARTRPFHDLFLHVPDPARGPARVVDLGCGSGEITALLAERWPGAHVTGLDNSAERLREAERFAGPTPGGGRLDFGRADLADWAPGEPVDVLVSSAAIQWVPDHLDLFKTWTHTLTPGGVLAFQLPDNAASAGHAALRELCASPRWRDRLGRGVLRELRVHDPAVYADRLASLGFAVDAWETTYAHVLPGPDPFAEWIGGTGMRPVLDALVGEPGAAGEFLAAYRERLRAAYPVTACGTVFPFRRVFAVATRGGDR</sequence>
<dbReference type="Proteomes" id="UP000272474">
    <property type="component" value="Unassembled WGS sequence"/>
</dbReference>
<dbReference type="EMBL" id="RBAL01000002">
    <property type="protein sequence ID" value="RKN45882.1"/>
    <property type="molecule type" value="Genomic_DNA"/>
</dbReference>
<protein>
    <submittedName>
        <fullName evidence="4">Methyltransferase domain-containing protein</fullName>
    </submittedName>
</protein>
<dbReference type="Gene3D" id="3.40.50.150">
    <property type="entry name" value="Vaccinia Virus protein VP39"/>
    <property type="match status" value="1"/>
</dbReference>
<dbReference type="AlphaFoldDB" id="A0A3A9ZBR1"/>
<dbReference type="CDD" id="cd02440">
    <property type="entry name" value="AdoMet_MTases"/>
    <property type="match status" value="1"/>
</dbReference>
<accession>A0A3A9ZBR1</accession>
<dbReference type="InterPro" id="IPR041698">
    <property type="entry name" value="Methyltransf_25"/>
</dbReference>
<dbReference type="InterPro" id="IPR029063">
    <property type="entry name" value="SAM-dependent_MTases_sf"/>
</dbReference>
<keyword evidence="5" id="KW-1185">Reference proteome</keyword>
<dbReference type="PANTHER" id="PTHR43861:SF1">
    <property type="entry name" value="TRANS-ACONITATE 2-METHYLTRANSFERASE"/>
    <property type="match status" value="1"/>
</dbReference>
<dbReference type="OrthoDB" id="9795085at2"/>
<reference evidence="4 5" key="1">
    <citation type="journal article" date="2014" name="Int. J. Syst. Evol. Microbiol.">
        <title>Streptomyces hoynatensis sp. nov., isolated from deep marine sediment.</title>
        <authorList>
            <person name="Veyisoglu A."/>
            <person name="Sahin N."/>
        </authorList>
    </citation>
    <scope>NUCLEOTIDE SEQUENCE [LARGE SCALE GENOMIC DNA]</scope>
    <source>
        <strain evidence="4 5">KCTC 29097</strain>
    </source>
</reference>
<organism evidence="4 5">
    <name type="scientific">Streptomyces hoynatensis</name>
    <dbReference type="NCBI Taxonomy" id="1141874"/>
    <lineage>
        <taxon>Bacteria</taxon>
        <taxon>Bacillati</taxon>
        <taxon>Actinomycetota</taxon>
        <taxon>Actinomycetes</taxon>
        <taxon>Kitasatosporales</taxon>
        <taxon>Streptomycetaceae</taxon>
        <taxon>Streptomyces</taxon>
    </lineage>
</organism>
<evidence type="ECO:0000313" key="4">
    <source>
        <dbReference type="EMBL" id="RKN45882.1"/>
    </source>
</evidence>
<evidence type="ECO:0000259" key="3">
    <source>
        <dbReference type="Pfam" id="PF13649"/>
    </source>
</evidence>
<keyword evidence="2 4" id="KW-0808">Transferase</keyword>
<dbReference type="Gene3D" id="1.10.150.290">
    <property type="entry name" value="S-adenosyl-L-methionine-dependent methyltransferases"/>
    <property type="match status" value="1"/>
</dbReference>
<dbReference type="GO" id="GO:0030798">
    <property type="term" value="F:trans-aconitate 2-methyltransferase activity"/>
    <property type="evidence" value="ECO:0007669"/>
    <property type="project" value="InterPro"/>
</dbReference>
<name>A0A3A9ZBR1_9ACTN</name>
<comment type="caution">
    <text evidence="4">The sequence shown here is derived from an EMBL/GenBank/DDBJ whole genome shotgun (WGS) entry which is preliminary data.</text>
</comment>
<evidence type="ECO:0000313" key="5">
    <source>
        <dbReference type="Proteomes" id="UP000272474"/>
    </source>
</evidence>
<feature type="domain" description="Methyltransferase" evidence="3">
    <location>
        <begin position="38"/>
        <end position="133"/>
    </location>
</feature>